<sequence>MRTSSELLSCRSRFLSVARCRLTVRAAAALWTVPPLVVIPRAAPSPGPPLLLAVCTSTLSMSVEALGRPLPPCPHLLCRPPLRLLPRRSSHQPLPLS</sequence>
<reference evidence="1 2" key="1">
    <citation type="submission" date="2024-01" db="EMBL/GenBank/DDBJ databases">
        <title>Genome assemblies of Stephania.</title>
        <authorList>
            <person name="Yang L."/>
        </authorList>
    </citation>
    <scope>NUCLEOTIDE SEQUENCE [LARGE SCALE GENOMIC DNA]</scope>
    <source>
        <strain evidence="1">JXDWG</strain>
        <tissue evidence="1">Leaf</tissue>
    </source>
</reference>
<dbReference type="EMBL" id="JBBNAG010000003">
    <property type="protein sequence ID" value="KAK9147926.1"/>
    <property type="molecule type" value="Genomic_DNA"/>
</dbReference>
<proteinExistence type="predicted"/>
<dbReference type="Proteomes" id="UP001419268">
    <property type="component" value="Unassembled WGS sequence"/>
</dbReference>
<organism evidence="1 2">
    <name type="scientific">Stephania cephalantha</name>
    <dbReference type="NCBI Taxonomy" id="152367"/>
    <lineage>
        <taxon>Eukaryota</taxon>
        <taxon>Viridiplantae</taxon>
        <taxon>Streptophyta</taxon>
        <taxon>Embryophyta</taxon>
        <taxon>Tracheophyta</taxon>
        <taxon>Spermatophyta</taxon>
        <taxon>Magnoliopsida</taxon>
        <taxon>Ranunculales</taxon>
        <taxon>Menispermaceae</taxon>
        <taxon>Menispermoideae</taxon>
        <taxon>Cissampelideae</taxon>
        <taxon>Stephania</taxon>
    </lineage>
</organism>
<accession>A0AAP0PP99</accession>
<evidence type="ECO:0000313" key="2">
    <source>
        <dbReference type="Proteomes" id="UP001419268"/>
    </source>
</evidence>
<gene>
    <name evidence="1" type="ORF">Scep_006683</name>
</gene>
<evidence type="ECO:0000313" key="1">
    <source>
        <dbReference type="EMBL" id="KAK9147926.1"/>
    </source>
</evidence>
<comment type="caution">
    <text evidence="1">The sequence shown here is derived from an EMBL/GenBank/DDBJ whole genome shotgun (WGS) entry which is preliminary data.</text>
</comment>
<dbReference type="AlphaFoldDB" id="A0AAP0PP99"/>
<protein>
    <submittedName>
        <fullName evidence="1">Uncharacterized protein</fullName>
    </submittedName>
</protein>
<keyword evidence="2" id="KW-1185">Reference proteome</keyword>
<name>A0AAP0PP99_9MAGN</name>